<dbReference type="Pfam" id="PF13086">
    <property type="entry name" value="AAA_11"/>
    <property type="match status" value="1"/>
</dbReference>
<protein>
    <submittedName>
        <fullName evidence="4">Uncharacterized protein</fullName>
    </submittedName>
</protein>
<feature type="domain" description="DNA2/NAM7 helicase helicase" evidence="1">
    <location>
        <begin position="273"/>
        <end position="399"/>
    </location>
</feature>
<feature type="domain" description="Restriction endonuclease type II-like" evidence="3">
    <location>
        <begin position="931"/>
        <end position="1024"/>
    </location>
</feature>
<comment type="caution">
    <text evidence="4">The sequence shown here is derived from an EMBL/GenBank/DDBJ whole genome shotgun (WGS) entry which is preliminary data.</text>
</comment>
<keyword evidence="5" id="KW-1185">Reference proteome</keyword>
<accession>S7U1T2</accession>
<dbReference type="InterPro" id="IPR045055">
    <property type="entry name" value="DNA2/NAM7-like"/>
</dbReference>
<dbReference type="Gene3D" id="3.40.960.10">
    <property type="entry name" value="VSR Endonuclease"/>
    <property type="match status" value="1"/>
</dbReference>
<dbReference type="InterPro" id="IPR049468">
    <property type="entry name" value="Restrct_endonuc-II-like_dom"/>
</dbReference>
<dbReference type="EMBL" id="ATHJ01000056">
    <property type="protein sequence ID" value="EPR43396.1"/>
    <property type="molecule type" value="Genomic_DNA"/>
</dbReference>
<dbReference type="InterPro" id="IPR041679">
    <property type="entry name" value="DNA2/NAM7-like_C"/>
</dbReference>
<dbReference type="InterPro" id="IPR011335">
    <property type="entry name" value="Restrct_endonuc-II-like"/>
</dbReference>
<evidence type="ECO:0000259" key="3">
    <source>
        <dbReference type="Pfam" id="PF18741"/>
    </source>
</evidence>
<gene>
    <name evidence="4" type="ORF">dsmv_1187</name>
</gene>
<dbReference type="PANTHER" id="PTHR10887:SF495">
    <property type="entry name" value="HELICASE SENATAXIN ISOFORM X1-RELATED"/>
    <property type="match status" value="1"/>
</dbReference>
<dbReference type="eggNOG" id="COG1112">
    <property type="taxonomic scope" value="Bacteria"/>
</dbReference>
<dbReference type="Gene3D" id="3.40.50.300">
    <property type="entry name" value="P-loop containing nucleotide triphosphate hydrolases"/>
    <property type="match status" value="3"/>
</dbReference>
<dbReference type="SUPFAM" id="SSF52980">
    <property type="entry name" value="Restriction endonuclease-like"/>
    <property type="match status" value="1"/>
</dbReference>
<proteinExistence type="predicted"/>
<evidence type="ECO:0000313" key="4">
    <source>
        <dbReference type="EMBL" id="EPR43396.1"/>
    </source>
</evidence>
<evidence type="ECO:0000313" key="5">
    <source>
        <dbReference type="Proteomes" id="UP000014977"/>
    </source>
</evidence>
<dbReference type="AlphaFoldDB" id="S7U1T2"/>
<dbReference type="CDD" id="cd18808">
    <property type="entry name" value="SF1_C_Upf1"/>
    <property type="match status" value="1"/>
</dbReference>
<dbReference type="Proteomes" id="UP000014977">
    <property type="component" value="Unassembled WGS sequence"/>
</dbReference>
<dbReference type="InterPro" id="IPR027417">
    <property type="entry name" value="P-loop_NTPase"/>
</dbReference>
<dbReference type="PANTHER" id="PTHR10887">
    <property type="entry name" value="DNA2/NAM7 HELICASE FAMILY"/>
    <property type="match status" value="1"/>
</dbReference>
<reference evidence="4 5" key="1">
    <citation type="journal article" date="2013" name="Genome Announc.">
        <title>Draft genome sequences for three mercury-methylating, sulfate-reducing bacteria.</title>
        <authorList>
            <person name="Brown S.D."/>
            <person name="Hurt R.A.Jr."/>
            <person name="Gilmour C.C."/>
            <person name="Elias D.A."/>
        </authorList>
    </citation>
    <scope>NUCLEOTIDE SEQUENCE [LARGE SCALE GENOMIC DNA]</scope>
    <source>
        <strain evidence="4 5">DSM 2059</strain>
    </source>
</reference>
<dbReference type="Pfam" id="PF18741">
    <property type="entry name" value="MTES_1575"/>
    <property type="match status" value="1"/>
</dbReference>
<dbReference type="GO" id="GO:0004386">
    <property type="term" value="F:helicase activity"/>
    <property type="evidence" value="ECO:0007669"/>
    <property type="project" value="InterPro"/>
</dbReference>
<evidence type="ECO:0000259" key="1">
    <source>
        <dbReference type="Pfam" id="PF13086"/>
    </source>
</evidence>
<dbReference type="InterPro" id="IPR047187">
    <property type="entry name" value="SF1_C_Upf1"/>
</dbReference>
<evidence type="ECO:0000259" key="2">
    <source>
        <dbReference type="Pfam" id="PF13087"/>
    </source>
</evidence>
<dbReference type="eggNOG" id="COG2852">
    <property type="taxonomic scope" value="Bacteria"/>
</dbReference>
<name>S7U1T2_DESML</name>
<organism evidence="4 5">
    <name type="scientific">Desulfococcus multivorans DSM 2059</name>
    <dbReference type="NCBI Taxonomy" id="1121405"/>
    <lineage>
        <taxon>Bacteria</taxon>
        <taxon>Pseudomonadati</taxon>
        <taxon>Thermodesulfobacteriota</taxon>
        <taxon>Desulfobacteria</taxon>
        <taxon>Desulfobacterales</taxon>
        <taxon>Desulfococcaceae</taxon>
        <taxon>Desulfococcus</taxon>
    </lineage>
</organism>
<dbReference type="STRING" id="897.B2D07_02040"/>
<dbReference type="InterPro" id="IPR041677">
    <property type="entry name" value="DNA2/NAM7_AAA_11"/>
</dbReference>
<dbReference type="SUPFAM" id="SSF52540">
    <property type="entry name" value="P-loop containing nucleoside triphosphate hydrolases"/>
    <property type="match status" value="1"/>
</dbReference>
<dbReference type="Pfam" id="PF13087">
    <property type="entry name" value="AAA_12"/>
    <property type="match status" value="1"/>
</dbReference>
<sequence length="1035" mass="115627">MDVGVFRKFLYYLIECLQQEAGAVASHFDESEGEQFIYLPRYGDWMPCSGKPFIGFVPPQASHAGFLNRLASMAPNTPLLLGYPIETWLLPQAHEDFPPSAIVKPVFQFKMSYDARQRCFFNLDPILEVNLSWLNKRLRKKDQQMAFLRSCGFIDVNEDTANLLGGSQSLWHVTSNLSALLPDHICEPLLSHSVINSSLKGLKSGIYNRAVLMIGKRGRYVQTLLSELTHIAERPEEELRSTALGALFLNKGDQIAPEPGSDHSSILLDTLPLNREQREAAASLQEANISVITGPPGTGKSQVAAAAMANMRLRGKSVLFASRNHKAIDAVMGRLQVEDGNPYVIRANAKNDPNLKVTFRTMIRLLLEGSHDNEAERQCHALLKQADELLRLRGERISLAREIAELEWSMSRHEEAVSFHSLHLPDELCQALTERRGKFPSGWTEKTEWISNTFLHGSCMEKIGAYVRLFLLRLKKSLFLRLPGMPTLSCTSSDGGLPALADLLAVLKHAELYSTALREAQKIAEKLRPLPAVDVLSSEIADLSERIQEITQRALPLDLSARGNGLPPGEERERLANLSAALRSLSSGLMDRNVAETHLDQAQRDIKLLLSHFPCWAVTNLSVGSRLPLVAGMFDLSILDEASQCDMASAIPVLYRARRAGVIGDPYQLRHIANFGTGQDALIRQRVGLSEYALGRFSYANTSLYDLFAEANGAAPVFLSETYRSHADIANYSNELFYDNRLRIAVDPLHLSVPPDMRPGLHWTPVDAEILSAGPNGCHCPKECDMIVRQIVELLASGFRGTIGVVTPFRQQANRINDALYAQDISQETMRETRLHVDTSHGFQGDERDVMLFSLCAGPNMPKGSLHFLKDQGNLFNVAASRARAVLHVIGNRSWARSCGIKHIERLSVEHTRNDAKEAQGPWAPHDSPWEKVLYNALVGRGMTPAVQYPVAGRRLDLALVRTDEKPLKLDIEVDGDRYHRNPDGTRKQDDIWRDYQLKSLGWRVKRFWVYQLRENLQGCVASISEIWKGTDDTP</sequence>
<dbReference type="eggNOG" id="COG0507">
    <property type="taxonomic scope" value="Bacteria"/>
</dbReference>
<feature type="domain" description="DNA2/NAM7 helicase-like C-terminal" evidence="2">
    <location>
        <begin position="701"/>
        <end position="893"/>
    </location>
</feature>